<dbReference type="PANTHER" id="PTHR42088">
    <property type="entry name" value="YALI0F10131P"/>
    <property type="match status" value="1"/>
</dbReference>
<evidence type="ECO:0000313" key="4">
    <source>
        <dbReference type="Proteomes" id="UP000799767"/>
    </source>
</evidence>
<evidence type="ECO:0000256" key="2">
    <source>
        <dbReference type="SAM" id="Phobius"/>
    </source>
</evidence>
<feature type="region of interest" description="Disordered" evidence="1">
    <location>
        <begin position="513"/>
        <end position="569"/>
    </location>
</feature>
<feature type="region of interest" description="Disordered" evidence="1">
    <location>
        <begin position="191"/>
        <end position="221"/>
    </location>
</feature>
<feature type="region of interest" description="Disordered" evidence="1">
    <location>
        <begin position="108"/>
        <end position="147"/>
    </location>
</feature>
<name>A0A6A6PIL7_9PEZI</name>
<feature type="compositionally biased region" description="Polar residues" evidence="1">
    <location>
        <begin position="591"/>
        <end position="610"/>
    </location>
</feature>
<dbReference type="PANTHER" id="PTHR42088:SF1">
    <property type="entry name" value="YALI0F10131P"/>
    <property type="match status" value="1"/>
</dbReference>
<evidence type="ECO:0000313" key="3">
    <source>
        <dbReference type="EMBL" id="KAF2479859.1"/>
    </source>
</evidence>
<protein>
    <submittedName>
        <fullName evidence="3">Uncharacterized protein</fullName>
    </submittedName>
</protein>
<reference evidence="3" key="1">
    <citation type="journal article" date="2020" name="Stud. Mycol.">
        <title>101 Dothideomycetes genomes: a test case for predicting lifestyles and emergence of pathogens.</title>
        <authorList>
            <person name="Haridas S."/>
            <person name="Albert R."/>
            <person name="Binder M."/>
            <person name="Bloem J."/>
            <person name="Labutti K."/>
            <person name="Salamov A."/>
            <person name="Andreopoulos B."/>
            <person name="Baker S."/>
            <person name="Barry K."/>
            <person name="Bills G."/>
            <person name="Bluhm B."/>
            <person name="Cannon C."/>
            <person name="Castanera R."/>
            <person name="Culley D."/>
            <person name="Daum C."/>
            <person name="Ezra D."/>
            <person name="Gonzalez J."/>
            <person name="Henrissat B."/>
            <person name="Kuo A."/>
            <person name="Liang C."/>
            <person name="Lipzen A."/>
            <person name="Lutzoni F."/>
            <person name="Magnuson J."/>
            <person name="Mondo S."/>
            <person name="Nolan M."/>
            <person name="Ohm R."/>
            <person name="Pangilinan J."/>
            <person name="Park H.-J."/>
            <person name="Ramirez L."/>
            <person name="Alfaro M."/>
            <person name="Sun H."/>
            <person name="Tritt A."/>
            <person name="Yoshinaga Y."/>
            <person name="Zwiers L.-H."/>
            <person name="Turgeon B."/>
            <person name="Goodwin S."/>
            <person name="Spatafora J."/>
            <person name="Crous P."/>
            <person name="Grigoriev I."/>
        </authorList>
    </citation>
    <scope>NUCLEOTIDE SEQUENCE</scope>
    <source>
        <strain evidence="3">CBS 113389</strain>
    </source>
</reference>
<feature type="transmembrane region" description="Helical" evidence="2">
    <location>
        <begin position="64"/>
        <end position="84"/>
    </location>
</feature>
<dbReference type="EMBL" id="MU001640">
    <property type="protein sequence ID" value="KAF2479859.1"/>
    <property type="molecule type" value="Genomic_DNA"/>
</dbReference>
<gene>
    <name evidence="3" type="ORF">BDY17DRAFT_318502</name>
</gene>
<organism evidence="3 4">
    <name type="scientific">Neohortaea acidophila</name>
    <dbReference type="NCBI Taxonomy" id="245834"/>
    <lineage>
        <taxon>Eukaryota</taxon>
        <taxon>Fungi</taxon>
        <taxon>Dikarya</taxon>
        <taxon>Ascomycota</taxon>
        <taxon>Pezizomycotina</taxon>
        <taxon>Dothideomycetes</taxon>
        <taxon>Dothideomycetidae</taxon>
        <taxon>Mycosphaerellales</taxon>
        <taxon>Teratosphaeriaceae</taxon>
        <taxon>Neohortaea</taxon>
    </lineage>
</organism>
<feature type="compositionally biased region" description="Polar residues" evidence="1">
    <location>
        <begin position="319"/>
        <end position="331"/>
    </location>
</feature>
<dbReference type="Proteomes" id="UP000799767">
    <property type="component" value="Unassembled WGS sequence"/>
</dbReference>
<dbReference type="OrthoDB" id="5417135at2759"/>
<feature type="region of interest" description="Disordered" evidence="1">
    <location>
        <begin position="586"/>
        <end position="612"/>
    </location>
</feature>
<keyword evidence="2" id="KW-0812">Transmembrane</keyword>
<feature type="compositionally biased region" description="Low complexity" evidence="1">
    <location>
        <begin position="513"/>
        <end position="533"/>
    </location>
</feature>
<keyword evidence="4" id="KW-1185">Reference proteome</keyword>
<evidence type="ECO:0000256" key="1">
    <source>
        <dbReference type="SAM" id="MobiDB-lite"/>
    </source>
</evidence>
<dbReference type="AlphaFoldDB" id="A0A6A6PIL7"/>
<dbReference type="RefSeq" id="XP_033586429.1">
    <property type="nucleotide sequence ID" value="XM_033736190.1"/>
</dbReference>
<accession>A0A6A6PIL7</accession>
<feature type="region of interest" description="Disordered" evidence="1">
    <location>
        <begin position="271"/>
        <end position="384"/>
    </location>
</feature>
<sequence>MKLPVAQNVADVYTRWLSDDVPVLAQRGTAVVRNVTRTVVIRSYSESSTCSPGDNSPRCQKPTLPIVLGVVIPISCAIITFLFLHRRNKKRQALEDINDPHKSLDFGLDIDGPLPASSKPKRGRGDKKGAPEMIITDLGPSSGQRHKGRGLSMDMLGSPYMLPAGLAGSRESLHSMTRSQREHDPYRPVTFVRNSGETGRRPFHETGSMYSASTNRSFNDRSNLVPNAQRMSQSYIPERSDVLSKIETKASGSPLASPALFPVENTLSVPTSRRASEASSTAQLPETLSSPVGLPRVESPKETSPEEMPSFPQPPERTAQPQRPPRSSSVYASALPPRQSSIAPGFQFSLERPMSESSHYDEEESAPPPPPKHESVAEPIAEAGYYEDTDFNYDIDPSAIYTGRHSIDAGAASHEFPQDYSNEHAMPNNRLSYMGVRPLPLDNPEENAEQRANRIRSFYKEYFDTSRPNPTDAYYEDFDAEYVADYYGDEGWYDPETGDYYGAPQAQYAQPMGRRAMTPPPRGAARAPRFPGPYDRHFSTMSGGRPAFRGRPPPKKRLPPPKALTSLPTPHMLRTDSALLNTMDFAPPSSFREQQNGRVPDSPTGTSRPFSPSVRAYNPLLSSFDTLAPIPSPHALRKSGTFTSLDFSPQVPRFLGRDGGSRTGSDAGSIRSARSGISALQMDAVRSGAYRVSRIPKEFVTSREDLTKQLRPKMDLISPA</sequence>
<keyword evidence="2" id="KW-1133">Transmembrane helix</keyword>
<dbReference type="GeneID" id="54477192"/>
<proteinExistence type="predicted"/>
<feature type="compositionally biased region" description="Low complexity" evidence="1">
    <location>
        <begin position="271"/>
        <end position="282"/>
    </location>
</feature>
<feature type="compositionally biased region" description="Polar residues" evidence="1">
    <location>
        <begin position="208"/>
        <end position="221"/>
    </location>
</feature>
<keyword evidence="2" id="KW-0472">Membrane</keyword>